<dbReference type="GO" id="GO:0005198">
    <property type="term" value="F:structural molecule activity"/>
    <property type="evidence" value="ECO:0007669"/>
    <property type="project" value="InterPro"/>
</dbReference>
<evidence type="ECO:0000313" key="10">
    <source>
        <dbReference type="Proteomes" id="UP000036987"/>
    </source>
</evidence>
<evidence type="ECO:0000313" key="9">
    <source>
        <dbReference type="EMBL" id="KMZ61272.1"/>
    </source>
</evidence>
<comment type="subcellular location">
    <subcellularLocation>
        <location evidence="2 7">Cytoplasmic vesicle membrane</location>
        <topology evidence="2 7">Peripheral membrane protein</topology>
        <orientation evidence="2 7">Cytoplasmic side</orientation>
    </subcellularLocation>
    <subcellularLocation>
        <location evidence="7">Membrane</location>
        <location evidence="7">Coated pit</location>
        <topology evidence="7">Peripheral membrane protein</topology>
        <orientation evidence="7">Cytoplasmic side</orientation>
    </subcellularLocation>
    <text evidence="7">Cytoplasmic face of coated pits and vesicles.</text>
</comment>
<name>A0A0K9NZ58_ZOSMR</name>
<feature type="compositionally biased region" description="Pro residues" evidence="8">
    <location>
        <begin position="275"/>
        <end position="288"/>
    </location>
</feature>
<comment type="similarity">
    <text evidence="3 7">Belongs to the clathrin light chain family.</text>
</comment>
<evidence type="ECO:0000256" key="2">
    <source>
        <dbReference type="ARBA" id="ARBA00004180"/>
    </source>
</evidence>
<dbReference type="GO" id="GO:0005886">
    <property type="term" value="C:plasma membrane"/>
    <property type="evidence" value="ECO:0000318"/>
    <property type="project" value="GO_Central"/>
</dbReference>
<evidence type="ECO:0000256" key="7">
    <source>
        <dbReference type="RuleBase" id="RU363137"/>
    </source>
</evidence>
<evidence type="ECO:0000256" key="6">
    <source>
        <dbReference type="ARBA" id="ARBA00023329"/>
    </source>
</evidence>
<protein>
    <recommendedName>
        <fullName evidence="7">Clathrin light chain</fullName>
    </recommendedName>
</protein>
<dbReference type="GO" id="GO:0030130">
    <property type="term" value="C:clathrin coat of trans-Golgi network vesicle"/>
    <property type="evidence" value="ECO:0007669"/>
    <property type="project" value="InterPro"/>
</dbReference>
<keyword evidence="6 7" id="KW-0968">Cytoplasmic vesicle</keyword>
<evidence type="ECO:0000256" key="5">
    <source>
        <dbReference type="ARBA" id="ARBA00023176"/>
    </source>
</evidence>
<comment type="function">
    <text evidence="1 7">Clathrin is the major protein of the polyhedral coat of coated pits and vesicles.</text>
</comment>
<keyword evidence="4 7" id="KW-0472">Membrane</keyword>
<evidence type="ECO:0000256" key="8">
    <source>
        <dbReference type="SAM" id="MobiDB-lite"/>
    </source>
</evidence>
<accession>A0A0K9NZ58</accession>
<evidence type="ECO:0000256" key="3">
    <source>
        <dbReference type="ARBA" id="ARBA00005263"/>
    </source>
</evidence>
<dbReference type="AlphaFoldDB" id="A0A0K9NZ58"/>
<evidence type="ECO:0000256" key="1">
    <source>
        <dbReference type="ARBA" id="ARBA00003913"/>
    </source>
</evidence>
<evidence type="ECO:0000256" key="4">
    <source>
        <dbReference type="ARBA" id="ARBA00023136"/>
    </source>
</evidence>
<dbReference type="OMA" id="DEYKSAN"/>
<dbReference type="GO" id="GO:0072583">
    <property type="term" value="P:clathrin-dependent endocytosis"/>
    <property type="evidence" value="ECO:0000318"/>
    <property type="project" value="GO_Central"/>
</dbReference>
<keyword evidence="5 7" id="KW-0168">Coated pit</keyword>
<organism evidence="9 10">
    <name type="scientific">Zostera marina</name>
    <name type="common">Eelgrass</name>
    <dbReference type="NCBI Taxonomy" id="29655"/>
    <lineage>
        <taxon>Eukaryota</taxon>
        <taxon>Viridiplantae</taxon>
        <taxon>Streptophyta</taxon>
        <taxon>Embryophyta</taxon>
        <taxon>Tracheophyta</taxon>
        <taxon>Spermatophyta</taxon>
        <taxon>Magnoliopsida</taxon>
        <taxon>Liliopsida</taxon>
        <taxon>Zosteraceae</taxon>
        <taxon>Zostera</taxon>
    </lineage>
</organism>
<dbReference type="PANTHER" id="PTHR10639">
    <property type="entry name" value="CLATHRIN LIGHT CHAIN"/>
    <property type="match status" value="1"/>
</dbReference>
<feature type="region of interest" description="Disordered" evidence="8">
    <location>
        <begin position="232"/>
        <end position="338"/>
    </location>
</feature>
<dbReference type="OrthoDB" id="782264at2759"/>
<feature type="region of interest" description="Disordered" evidence="8">
    <location>
        <begin position="1"/>
        <end position="58"/>
    </location>
</feature>
<dbReference type="Pfam" id="PF01086">
    <property type="entry name" value="Clathrin_lg_ch"/>
    <property type="match status" value="1"/>
</dbReference>
<reference evidence="10" key="1">
    <citation type="journal article" date="2016" name="Nature">
        <title>The genome of the seagrass Zostera marina reveals angiosperm adaptation to the sea.</title>
        <authorList>
            <person name="Olsen J.L."/>
            <person name="Rouze P."/>
            <person name="Verhelst B."/>
            <person name="Lin Y.-C."/>
            <person name="Bayer T."/>
            <person name="Collen J."/>
            <person name="Dattolo E."/>
            <person name="De Paoli E."/>
            <person name="Dittami S."/>
            <person name="Maumus F."/>
            <person name="Michel G."/>
            <person name="Kersting A."/>
            <person name="Lauritano C."/>
            <person name="Lohaus R."/>
            <person name="Toepel M."/>
            <person name="Tonon T."/>
            <person name="Vanneste K."/>
            <person name="Amirebrahimi M."/>
            <person name="Brakel J."/>
            <person name="Bostroem C."/>
            <person name="Chovatia M."/>
            <person name="Grimwood J."/>
            <person name="Jenkins J.W."/>
            <person name="Jueterbock A."/>
            <person name="Mraz A."/>
            <person name="Stam W.T."/>
            <person name="Tice H."/>
            <person name="Bornberg-Bauer E."/>
            <person name="Green P.J."/>
            <person name="Pearson G.A."/>
            <person name="Procaccini G."/>
            <person name="Duarte C.M."/>
            <person name="Schmutz J."/>
            <person name="Reusch T.B.H."/>
            <person name="Van de Peer Y."/>
        </authorList>
    </citation>
    <scope>NUCLEOTIDE SEQUENCE [LARGE SCALE GENOMIC DNA]</scope>
    <source>
        <strain evidence="10">cv. Finnish</strain>
    </source>
</reference>
<dbReference type="Proteomes" id="UP000036987">
    <property type="component" value="Unassembled WGS sequence"/>
</dbReference>
<gene>
    <name evidence="9" type="ORF">ZOSMA_53G00590</name>
</gene>
<dbReference type="GO" id="GO:0030125">
    <property type="term" value="C:clathrin vesicle coat"/>
    <property type="evidence" value="ECO:0000318"/>
    <property type="project" value="GO_Central"/>
</dbReference>
<proteinExistence type="inferred from homology"/>
<dbReference type="STRING" id="29655.A0A0K9NZ58"/>
<dbReference type="GO" id="GO:0032050">
    <property type="term" value="F:clathrin heavy chain binding"/>
    <property type="evidence" value="ECO:0000318"/>
    <property type="project" value="GO_Central"/>
</dbReference>
<feature type="compositionally biased region" description="Polar residues" evidence="8">
    <location>
        <begin position="312"/>
        <end position="322"/>
    </location>
</feature>
<dbReference type="GO" id="GO:0006886">
    <property type="term" value="P:intracellular protein transport"/>
    <property type="evidence" value="ECO:0007669"/>
    <property type="project" value="InterPro"/>
</dbReference>
<feature type="compositionally biased region" description="Polar residues" evidence="8">
    <location>
        <begin position="1"/>
        <end position="11"/>
    </location>
</feature>
<feature type="compositionally biased region" description="Basic and acidic residues" evidence="8">
    <location>
        <begin position="233"/>
        <end position="247"/>
    </location>
</feature>
<dbReference type="InterPro" id="IPR000996">
    <property type="entry name" value="Clathrin_L-chain"/>
</dbReference>
<comment type="caution">
    <text evidence="9">The sequence shown here is derived from an EMBL/GenBank/DDBJ whole genome shotgun (WGS) entry which is preliminary data.</text>
</comment>
<dbReference type="GO" id="GO:0030132">
    <property type="term" value="C:clathrin coat of coated pit"/>
    <property type="evidence" value="ECO:0007669"/>
    <property type="project" value="InterPro"/>
</dbReference>
<dbReference type="PANTHER" id="PTHR10639:SF7">
    <property type="entry name" value="CLATHRIN LIGHT CHAIN"/>
    <property type="match status" value="1"/>
</dbReference>
<sequence length="338" mass="37098">MSSSNFDTFSTDGEDVGYDPHNLSQRYETYAFPSTDDDSGTPKEGHHLSSAGGFTMVEEDEEIHIHHHHALSGGDSIPPPSPDNYGFMTNSVPISDFGSGSPIAPTPPFTMPEANGKAYGDLDADFFSSDGPVLPPPNQMQEEGFALREWRRQNAIYLGEKEKNEKLMRNQIMDEADEFKKSFYEKRQKNSERNKENNREREKLFLANQEKFHANADKHYWKAIAELIPHEIPGLEKKRGKGQDKKPSVVVHGPKPGKATDLSRMRQILVKLKQAPPPHMIPPPPPPAKEGATTKDASAAKDGTKSEAPTPKNASANGSVLSKDSAGLSMGKPVPASA</sequence>
<dbReference type="EMBL" id="LFYR01001508">
    <property type="protein sequence ID" value="KMZ61272.1"/>
    <property type="molecule type" value="Genomic_DNA"/>
</dbReference>
<keyword evidence="10" id="KW-1185">Reference proteome</keyword>